<feature type="transmembrane region" description="Helical" evidence="9">
    <location>
        <begin position="332"/>
        <end position="356"/>
    </location>
</feature>
<sequence>MTRISERDDVGVSLSSSSSSSAPSTAVHDPEAQSSPAAAAAKAMSSYSFFRLIVDQPAVTQAVLHHEYPGRGTPEAPYLVDFLPDDPRNAQKWTKLGKWTVTVIQAVATLAVSFSSSAYSGGVADVMAEFDVGITVGILGVSMFVLGFAIGPLIWAPFSEMYGRQLLFFITYMALTAFNAAAAGAPTIEALLVLRFMAGAFGSSPLTNAGGVIADMFNASDRGIAMPLFAMAPFLGPALGPIAGGFLGQAAGWRWIEGLMAIFTGIVWIVGASTCPETYAPVLLRRRAAKLSKLTGKTYISKLDEGKPPVRLTTQFKIALSRPWIMLLKEPIVFFISIYMAIIYGTLFMCFAAFPIVFQQGRGWSPGIGGLAFTGIAVGMFLAVLGALWDNKRYTRIASKSGGVAAPEVRLPPAIVGSILLPIGEFWFAWTNGPEIHWVVSIIGAGFFSSGITLVFLSLSNYLIDSYVIYAASVLAASAVLRSLFAVAFPLFTSYMYADLGIHWASSVPAFLALACMPFPFLFWKYGEKIRMKCQFAAEAAEVLAKMLAVQALSSPSSFYTANDTAGQLSTNASSPVYTSSCPYRDARQLPHELKEHCQIFLEEQLFSCAINLLNSIVGSGSSRHSPPNKPVAIPPPSHLALLNTLAIHPLYTTRAETLDHLETSSLALAYLRNLLNVVGPVNADFRAAFQFHNVERWARRAGYGSRRDRRRDQDQDNDSDMSELDETDGDRLRGRMANDSSVWSRGQDVWSTVGWAFNCSALQPQRWRYWKAWLEFMMDVIEADWVERTRRDREAYDANGGHGDEPVAARQQSIMAMYMDQQNGRHGGMKSMLKAILASGDSLSVSAFPEVFEKEHRAPRKEPKKRKRQNTLDVENDQFGDYLDDEFFSSGVSEPATPQKRRAPREAASCSTSEGGGLAESMSLRLRLFKMLSEVIHALGKPSELEALYEGFATAVKLLPLPLFSLIVTQRPTPLLMATHVTLARELFRLLLPSSYKDPRKVDREADMEGALTMLMLEQSYLPNAANTIALDDNAKLSLVSESAIQLLWIESDAQSSDEFVQAVEKGILARETKVKRKRTGKARVEAADAHAQEVLNNSTKRIRIMVEAMMPMELSDE</sequence>
<comment type="subcellular location">
    <subcellularLocation>
        <location evidence="1">Cell membrane</location>
        <topology evidence="1">Multi-pass membrane protein</topology>
    </subcellularLocation>
</comment>
<feature type="transmembrane region" description="Helical" evidence="9">
    <location>
        <begin position="436"/>
        <end position="457"/>
    </location>
</feature>
<reference evidence="11" key="1">
    <citation type="journal article" date="2021" name="Nat. Commun.">
        <title>Genetic determinants of endophytism in the Arabidopsis root mycobiome.</title>
        <authorList>
            <person name="Mesny F."/>
            <person name="Miyauchi S."/>
            <person name="Thiergart T."/>
            <person name="Pickel B."/>
            <person name="Atanasova L."/>
            <person name="Karlsson M."/>
            <person name="Huettel B."/>
            <person name="Barry K.W."/>
            <person name="Haridas S."/>
            <person name="Chen C."/>
            <person name="Bauer D."/>
            <person name="Andreopoulos W."/>
            <person name="Pangilinan J."/>
            <person name="LaButti K."/>
            <person name="Riley R."/>
            <person name="Lipzen A."/>
            <person name="Clum A."/>
            <person name="Drula E."/>
            <person name="Henrissat B."/>
            <person name="Kohler A."/>
            <person name="Grigoriev I.V."/>
            <person name="Martin F.M."/>
            <person name="Hacquard S."/>
        </authorList>
    </citation>
    <scope>NUCLEOTIDE SEQUENCE</scope>
    <source>
        <strain evidence="11">MPI-CAGE-CH-0235</strain>
    </source>
</reference>
<comment type="similarity">
    <text evidence="7">Belongs to the major facilitator superfamily. DHA1 family. Polyamines/proton antiporter (TC 2.A.1.2.16) subfamily.</text>
</comment>
<organism evidence="11 12">
    <name type="scientific">Stachybotrys elegans</name>
    <dbReference type="NCBI Taxonomy" id="80388"/>
    <lineage>
        <taxon>Eukaryota</taxon>
        <taxon>Fungi</taxon>
        <taxon>Dikarya</taxon>
        <taxon>Ascomycota</taxon>
        <taxon>Pezizomycotina</taxon>
        <taxon>Sordariomycetes</taxon>
        <taxon>Hypocreomycetidae</taxon>
        <taxon>Hypocreales</taxon>
        <taxon>Stachybotryaceae</taxon>
        <taxon>Stachybotrys</taxon>
    </lineage>
</organism>
<dbReference type="Pfam" id="PF07690">
    <property type="entry name" value="MFS_1"/>
    <property type="match status" value="1"/>
</dbReference>
<feature type="transmembrane region" description="Helical" evidence="9">
    <location>
        <begin position="226"/>
        <end position="247"/>
    </location>
</feature>
<evidence type="ECO:0000313" key="12">
    <source>
        <dbReference type="Proteomes" id="UP000813444"/>
    </source>
</evidence>
<comment type="caution">
    <text evidence="11">The sequence shown here is derived from an EMBL/GenBank/DDBJ whole genome shotgun (WGS) entry which is preliminary data.</text>
</comment>
<keyword evidence="12" id="KW-1185">Reference proteome</keyword>
<evidence type="ECO:0000256" key="2">
    <source>
        <dbReference type="ARBA" id="ARBA00022448"/>
    </source>
</evidence>
<evidence type="ECO:0000256" key="6">
    <source>
        <dbReference type="ARBA" id="ARBA00023136"/>
    </source>
</evidence>
<evidence type="ECO:0000259" key="10">
    <source>
        <dbReference type="PROSITE" id="PS50850"/>
    </source>
</evidence>
<dbReference type="PANTHER" id="PTHR23502">
    <property type="entry name" value="MAJOR FACILITATOR SUPERFAMILY"/>
    <property type="match status" value="1"/>
</dbReference>
<feature type="transmembrane region" description="Helical" evidence="9">
    <location>
        <begin position="259"/>
        <end position="284"/>
    </location>
</feature>
<feature type="compositionally biased region" description="Basic residues" evidence="8">
    <location>
        <begin position="858"/>
        <end position="870"/>
    </location>
</feature>
<keyword evidence="3" id="KW-1003">Cell membrane</keyword>
<dbReference type="InterPro" id="IPR036259">
    <property type="entry name" value="MFS_trans_sf"/>
</dbReference>
<feature type="transmembrane region" description="Helical" evidence="9">
    <location>
        <begin position="504"/>
        <end position="524"/>
    </location>
</feature>
<feature type="region of interest" description="Disordered" evidence="8">
    <location>
        <begin position="891"/>
        <end position="915"/>
    </location>
</feature>
<dbReference type="InterPro" id="IPR020846">
    <property type="entry name" value="MFS_dom"/>
</dbReference>
<proteinExistence type="inferred from homology"/>
<feature type="transmembrane region" description="Helical" evidence="9">
    <location>
        <begin position="166"/>
        <end position="186"/>
    </location>
</feature>
<dbReference type="Gene3D" id="1.20.1250.20">
    <property type="entry name" value="MFS general substrate transporter like domains"/>
    <property type="match status" value="1"/>
</dbReference>
<keyword evidence="6 9" id="KW-0472">Membrane</keyword>
<feature type="region of interest" description="Disordered" evidence="8">
    <location>
        <begin position="706"/>
        <end position="734"/>
    </location>
</feature>
<feature type="region of interest" description="Disordered" evidence="8">
    <location>
        <begin position="1"/>
        <end position="34"/>
    </location>
</feature>
<feature type="compositionally biased region" description="Acidic residues" evidence="8">
    <location>
        <begin position="716"/>
        <end position="729"/>
    </location>
</feature>
<dbReference type="GO" id="GO:0022857">
    <property type="term" value="F:transmembrane transporter activity"/>
    <property type="evidence" value="ECO:0007669"/>
    <property type="project" value="InterPro"/>
</dbReference>
<keyword evidence="5 9" id="KW-1133">Transmembrane helix</keyword>
<dbReference type="SUPFAM" id="SSF103473">
    <property type="entry name" value="MFS general substrate transporter"/>
    <property type="match status" value="1"/>
</dbReference>
<evidence type="ECO:0000256" key="1">
    <source>
        <dbReference type="ARBA" id="ARBA00004651"/>
    </source>
</evidence>
<feature type="transmembrane region" description="Helical" evidence="9">
    <location>
        <begin position="99"/>
        <end position="120"/>
    </location>
</feature>
<name>A0A8K0T3E1_9HYPO</name>
<dbReference type="FunFam" id="1.20.1250.20:FF:000266">
    <property type="entry name" value="MFS multidrug transporter, putative"/>
    <property type="match status" value="1"/>
</dbReference>
<feature type="transmembrane region" description="Helical" evidence="9">
    <location>
        <begin position="469"/>
        <end position="492"/>
    </location>
</feature>
<evidence type="ECO:0000256" key="3">
    <source>
        <dbReference type="ARBA" id="ARBA00022475"/>
    </source>
</evidence>
<feature type="compositionally biased region" description="Basic and acidic residues" evidence="8">
    <location>
        <begin position="1"/>
        <end position="10"/>
    </location>
</feature>
<dbReference type="EMBL" id="JAGPNK010000001">
    <property type="protein sequence ID" value="KAH7329148.1"/>
    <property type="molecule type" value="Genomic_DNA"/>
</dbReference>
<dbReference type="Proteomes" id="UP000813444">
    <property type="component" value="Unassembled WGS sequence"/>
</dbReference>
<dbReference type="CDD" id="cd17323">
    <property type="entry name" value="MFS_Tpo1_MDR_like"/>
    <property type="match status" value="1"/>
</dbReference>
<evidence type="ECO:0000313" key="11">
    <source>
        <dbReference type="EMBL" id="KAH7329148.1"/>
    </source>
</evidence>
<evidence type="ECO:0000256" key="8">
    <source>
        <dbReference type="SAM" id="MobiDB-lite"/>
    </source>
</evidence>
<evidence type="ECO:0000256" key="5">
    <source>
        <dbReference type="ARBA" id="ARBA00022989"/>
    </source>
</evidence>
<dbReference type="PROSITE" id="PS50850">
    <property type="entry name" value="MFS"/>
    <property type="match status" value="1"/>
</dbReference>
<dbReference type="AlphaFoldDB" id="A0A8K0T3E1"/>
<evidence type="ECO:0000256" key="9">
    <source>
        <dbReference type="SAM" id="Phobius"/>
    </source>
</evidence>
<feature type="compositionally biased region" description="Low complexity" evidence="8">
    <location>
        <begin position="13"/>
        <end position="24"/>
    </location>
</feature>
<keyword evidence="4 9" id="KW-0812">Transmembrane</keyword>
<feature type="transmembrane region" description="Helical" evidence="9">
    <location>
        <begin position="409"/>
        <end position="430"/>
    </location>
</feature>
<evidence type="ECO:0000256" key="7">
    <source>
        <dbReference type="ARBA" id="ARBA00038459"/>
    </source>
</evidence>
<feature type="transmembrane region" description="Helical" evidence="9">
    <location>
        <begin position="132"/>
        <end position="154"/>
    </location>
</feature>
<accession>A0A8K0T3E1</accession>
<evidence type="ECO:0000256" key="4">
    <source>
        <dbReference type="ARBA" id="ARBA00022692"/>
    </source>
</evidence>
<feature type="domain" description="Major facilitator superfamily (MFS) profile" evidence="10">
    <location>
        <begin position="101"/>
        <end position="528"/>
    </location>
</feature>
<dbReference type="PANTHER" id="PTHR23502:SF186">
    <property type="entry name" value="MAJOR FACILITATOR SUPERFAMILY (MFS) PROFILE DOMAIN-CONTAINING PROTEIN"/>
    <property type="match status" value="1"/>
</dbReference>
<dbReference type="GO" id="GO:0005886">
    <property type="term" value="C:plasma membrane"/>
    <property type="evidence" value="ECO:0007669"/>
    <property type="project" value="UniProtKB-SubCell"/>
</dbReference>
<gene>
    <name evidence="11" type="ORF">B0I35DRAFT_345686</name>
</gene>
<feature type="transmembrane region" description="Helical" evidence="9">
    <location>
        <begin position="368"/>
        <end position="389"/>
    </location>
</feature>
<dbReference type="OrthoDB" id="5411773at2759"/>
<keyword evidence="2" id="KW-0813">Transport</keyword>
<dbReference type="InterPro" id="IPR011701">
    <property type="entry name" value="MFS"/>
</dbReference>
<protein>
    <submittedName>
        <fullName evidence="11">Major facilitator superfamily transporter</fullName>
    </submittedName>
</protein>
<feature type="region of interest" description="Disordered" evidence="8">
    <location>
        <begin position="855"/>
        <end position="875"/>
    </location>
</feature>